<dbReference type="AlphaFoldDB" id="A0A140NGY1"/>
<dbReference type="GO" id="GO:0004519">
    <property type="term" value="F:endonuclease activity"/>
    <property type="evidence" value="ECO:0007669"/>
    <property type="project" value="InterPro"/>
</dbReference>
<gene>
    <name evidence="2" type="ordered locus">S70_01020</name>
</gene>
<dbReference type="RefSeq" id="WP_014656103.1">
    <property type="nucleotide sequence ID" value="NC_017731.1"/>
</dbReference>
<dbReference type="OrthoDB" id="5782056at2"/>
<name>A0A140NGY1_PROSM</name>
<dbReference type="GO" id="GO:0003677">
    <property type="term" value="F:DNA binding"/>
    <property type="evidence" value="ECO:0007669"/>
    <property type="project" value="InterPro"/>
</dbReference>
<proteinExistence type="predicted"/>
<dbReference type="InterPro" id="IPR011335">
    <property type="entry name" value="Restrct_endonuc-II-like"/>
</dbReference>
<dbReference type="SUPFAM" id="SSF52980">
    <property type="entry name" value="Restriction endonuclease-like"/>
    <property type="match status" value="1"/>
</dbReference>
<feature type="domain" description="Restriction endonuclease type IV Mrr" evidence="1">
    <location>
        <begin position="23"/>
        <end position="115"/>
    </location>
</feature>
<reference evidence="3" key="2">
    <citation type="submission" date="2012-04" db="EMBL/GenBank/DDBJ databases">
        <title>Complete genome sequence of Providencia stuartii clinical isolate MRSN 2154.</title>
        <authorList>
            <person name="Clifford R.J."/>
            <person name="Hang J."/>
            <person name="Riley M.C."/>
            <person name="Onmus-Leone F."/>
            <person name="Kuschner R.A."/>
            <person name="Lesho E.P."/>
            <person name="Waterman P.E."/>
        </authorList>
    </citation>
    <scope>NUCLEOTIDE SEQUENCE [LARGE SCALE GENOMIC DNA]</scope>
    <source>
        <strain evidence="3">MRSN 2154</strain>
    </source>
</reference>
<evidence type="ECO:0000313" key="2">
    <source>
        <dbReference type="EMBL" id="AFH92103.1"/>
    </source>
</evidence>
<dbReference type="GeneID" id="93519060"/>
<dbReference type="HOGENOM" id="CLU_1515872_0_0_6"/>
<protein>
    <recommendedName>
        <fullName evidence="1">Restriction endonuclease type IV Mrr domain-containing protein</fullName>
    </recommendedName>
</protein>
<dbReference type="EMBL" id="CP003488">
    <property type="protein sequence ID" value="AFH92103.1"/>
    <property type="molecule type" value="Genomic_DNA"/>
</dbReference>
<dbReference type="Pfam" id="PF04471">
    <property type="entry name" value="Mrr_cat"/>
    <property type="match status" value="1"/>
</dbReference>
<organism evidence="2 3">
    <name type="scientific">Providencia stuartii (strain MRSN 2154)</name>
    <dbReference type="NCBI Taxonomy" id="1157951"/>
    <lineage>
        <taxon>Bacteria</taxon>
        <taxon>Pseudomonadati</taxon>
        <taxon>Pseudomonadota</taxon>
        <taxon>Gammaproteobacteria</taxon>
        <taxon>Enterobacterales</taxon>
        <taxon>Morganellaceae</taxon>
        <taxon>Providencia</taxon>
    </lineage>
</organism>
<evidence type="ECO:0000313" key="3">
    <source>
        <dbReference type="Proteomes" id="UP000005012"/>
    </source>
</evidence>
<dbReference type="GO" id="GO:0009307">
    <property type="term" value="P:DNA restriction-modification system"/>
    <property type="evidence" value="ECO:0007669"/>
    <property type="project" value="InterPro"/>
</dbReference>
<accession>A0A140NGY1</accession>
<evidence type="ECO:0000259" key="1">
    <source>
        <dbReference type="Pfam" id="PF04471"/>
    </source>
</evidence>
<sequence length="176" mass="19527">MFDINQFKTLIANVDAAITNQEKGQSFELVSIYMFEHLNGVDVTEHDIRMPSEEIDIVLWNAQTEEVLRPWDSVILVECKNWSTAVGASILDNFVNKVRRRSLSTGIFVAANSVTGGFIKGDGTEPGAAGILTSALQDGIRVIVITMDDIRAINSLDDIRALIKKRYCGLYVHKVL</sequence>
<dbReference type="InterPro" id="IPR007560">
    <property type="entry name" value="Restrct_endonuc_IV_Mrr"/>
</dbReference>
<dbReference type="KEGG" id="psi:S70_01020"/>
<reference evidence="2 3" key="1">
    <citation type="journal article" date="2012" name="J. Bacteriol.">
        <title>Complete Genome Sequence of Providencia stuartii Clinical Isolate MRSN 2154.</title>
        <authorList>
            <person name="Clifford R.J."/>
            <person name="Hang J."/>
            <person name="Riley M.C."/>
            <person name="Onmus-Leone F."/>
            <person name="Kuschner R.A."/>
            <person name="Lesho E.P."/>
            <person name="Waterman P.E."/>
        </authorList>
    </citation>
    <scope>NUCLEOTIDE SEQUENCE [LARGE SCALE GENOMIC DNA]</scope>
    <source>
        <strain evidence="2 3">MRSN 2154</strain>
    </source>
</reference>
<dbReference type="Proteomes" id="UP000005012">
    <property type="component" value="Chromosome"/>
</dbReference>